<dbReference type="OrthoDB" id="650808at2759"/>
<dbReference type="Proteomes" id="UP000655225">
    <property type="component" value="Unassembled WGS sequence"/>
</dbReference>
<dbReference type="PANTHER" id="PTHR35485:SF4">
    <property type="entry name" value="EXPRESSED PROTEIN"/>
    <property type="match status" value="1"/>
</dbReference>
<reference evidence="2 3" key="1">
    <citation type="submission" date="2020-04" db="EMBL/GenBank/DDBJ databases">
        <title>Plant Genome Project.</title>
        <authorList>
            <person name="Zhang R.-G."/>
        </authorList>
    </citation>
    <scope>NUCLEOTIDE SEQUENCE [LARGE SCALE GENOMIC DNA]</scope>
    <source>
        <strain evidence="2">YNK0</strain>
        <tissue evidence="2">Leaf</tissue>
    </source>
</reference>
<evidence type="ECO:0000256" key="1">
    <source>
        <dbReference type="SAM" id="MobiDB-lite"/>
    </source>
</evidence>
<comment type="caution">
    <text evidence="2">The sequence shown here is derived from an EMBL/GenBank/DDBJ whole genome shotgun (WGS) entry which is preliminary data.</text>
</comment>
<evidence type="ECO:0000313" key="2">
    <source>
        <dbReference type="EMBL" id="KAF8391741.1"/>
    </source>
</evidence>
<protein>
    <submittedName>
        <fullName evidence="2">Uncharacterized protein</fullName>
    </submittedName>
</protein>
<proteinExistence type="predicted"/>
<name>A0A835D6F2_TETSI</name>
<dbReference type="EMBL" id="JABCRI010000016">
    <property type="protein sequence ID" value="KAF8391741.1"/>
    <property type="molecule type" value="Genomic_DNA"/>
</dbReference>
<accession>A0A835D6F2</accession>
<keyword evidence="3" id="KW-1185">Reference proteome</keyword>
<dbReference type="AlphaFoldDB" id="A0A835D6F2"/>
<sequence>MEGIIPIVYKALKRNKTRRNYESLSSGAAQSFNVAYWTPPPEKMAMAAGFGGESNGNGHRRRKSVGERFFSPEKTISIEGPRFSREVVGFRSQRLFSCIKL</sequence>
<dbReference type="PANTHER" id="PTHR35485">
    <property type="entry name" value="OS01G0888900 PROTEIN"/>
    <property type="match status" value="1"/>
</dbReference>
<organism evidence="2 3">
    <name type="scientific">Tetracentron sinense</name>
    <name type="common">Spur-leaf</name>
    <dbReference type="NCBI Taxonomy" id="13715"/>
    <lineage>
        <taxon>Eukaryota</taxon>
        <taxon>Viridiplantae</taxon>
        <taxon>Streptophyta</taxon>
        <taxon>Embryophyta</taxon>
        <taxon>Tracheophyta</taxon>
        <taxon>Spermatophyta</taxon>
        <taxon>Magnoliopsida</taxon>
        <taxon>Trochodendrales</taxon>
        <taxon>Trochodendraceae</taxon>
        <taxon>Tetracentron</taxon>
    </lineage>
</organism>
<feature type="region of interest" description="Disordered" evidence="1">
    <location>
        <begin position="47"/>
        <end position="66"/>
    </location>
</feature>
<dbReference type="OMA" id="HVNTHLY"/>
<gene>
    <name evidence="2" type="ORF">HHK36_021975</name>
</gene>
<evidence type="ECO:0000313" key="3">
    <source>
        <dbReference type="Proteomes" id="UP000655225"/>
    </source>
</evidence>